<dbReference type="Gene3D" id="3.30.70.330">
    <property type="match status" value="1"/>
</dbReference>
<name>A0ABQ7LG92_BRACM</name>
<evidence type="ECO:0000256" key="1">
    <source>
        <dbReference type="SAM" id="MobiDB-lite"/>
    </source>
</evidence>
<dbReference type="SUPFAM" id="SSF54928">
    <property type="entry name" value="RNA-binding domain, RBD"/>
    <property type="match status" value="1"/>
</dbReference>
<feature type="compositionally biased region" description="Acidic residues" evidence="1">
    <location>
        <begin position="113"/>
        <end position="136"/>
    </location>
</feature>
<evidence type="ECO:0000259" key="2">
    <source>
        <dbReference type="Pfam" id="PF17800"/>
    </source>
</evidence>
<dbReference type="InterPro" id="IPR012677">
    <property type="entry name" value="Nucleotide-bd_a/b_plait_sf"/>
</dbReference>
<dbReference type="EMBL" id="JADBGQ010000008">
    <property type="protein sequence ID" value="KAG5384776.1"/>
    <property type="molecule type" value="Genomic_DNA"/>
</dbReference>
<dbReference type="InterPro" id="IPR041232">
    <property type="entry name" value="NPL"/>
</dbReference>
<dbReference type="Proteomes" id="UP000823674">
    <property type="component" value="Chromosome A09"/>
</dbReference>
<feature type="compositionally biased region" description="Low complexity" evidence="1">
    <location>
        <begin position="152"/>
        <end position="168"/>
    </location>
</feature>
<keyword evidence="4" id="KW-1185">Reference proteome</keyword>
<comment type="caution">
    <text evidence="3">The sequence shown here is derived from an EMBL/GenBank/DDBJ whole genome shotgun (WGS) entry which is preliminary data.</text>
</comment>
<feature type="domain" description="Nucleoplasmin-like" evidence="2">
    <location>
        <begin position="3"/>
        <end position="89"/>
    </location>
</feature>
<protein>
    <recommendedName>
        <fullName evidence="2">Nucleoplasmin-like domain-containing protein</fullName>
    </recommendedName>
</protein>
<evidence type="ECO:0000313" key="3">
    <source>
        <dbReference type="EMBL" id="KAG5384776.1"/>
    </source>
</evidence>
<feature type="compositionally biased region" description="Acidic residues" evidence="1">
    <location>
        <begin position="96"/>
        <end position="105"/>
    </location>
</feature>
<gene>
    <name evidence="3" type="primary">A09g512010.1_BraROA</name>
    <name evidence="3" type="ORF">IGI04_036246</name>
</gene>
<organism evidence="3 4">
    <name type="scientific">Brassica rapa subsp. trilocularis</name>
    <dbReference type="NCBI Taxonomy" id="1813537"/>
    <lineage>
        <taxon>Eukaryota</taxon>
        <taxon>Viridiplantae</taxon>
        <taxon>Streptophyta</taxon>
        <taxon>Embryophyta</taxon>
        <taxon>Tracheophyta</taxon>
        <taxon>Spermatophyta</taxon>
        <taxon>Magnoliopsida</taxon>
        <taxon>eudicotyledons</taxon>
        <taxon>Gunneridae</taxon>
        <taxon>Pentapetalae</taxon>
        <taxon>rosids</taxon>
        <taxon>malvids</taxon>
        <taxon>Brassicales</taxon>
        <taxon>Brassicaceae</taxon>
        <taxon>Brassiceae</taxon>
        <taxon>Brassica</taxon>
    </lineage>
</organism>
<sequence>MEFWGAEVKAGKPLKVKPDDDYRIHVSQASLDKGNKGERVLLYVTFDGKKLLMGTLSQENIPQISFNLVFEKEFELSHSSKGSVHFTGYKSPNIEKEDDSEDDGSDIEKRVDVDEDDSEDEDDSDDEQDESDDEEETHMKPEPSNKKRKNESAAPVSAKKAKSAVATTPQETGVFDCAQRLTDLLESHDPVTKKCLESFSKEEGEPSSFPNYLEKSTPLPEEAFFLPDWIIIDNIDLEAEKADVEKFFELYEIKVSGIHLDPDTGRQIKKQVALVQLVSSQDLEKAMSLSGRRLQSAANGKYSRVFCKRKKNSLRVFFLSGYDHKLTAEEIIQQVKEAFSSDKENSATVKTVVLPENASRRFCYLVMDNVTHLNLPDILAVSTVGGRRIKEFEKCNPIGSVFEPYL</sequence>
<proteinExistence type="predicted"/>
<reference evidence="3 4" key="1">
    <citation type="submission" date="2021-03" db="EMBL/GenBank/DDBJ databases">
        <authorList>
            <person name="King G.J."/>
            <person name="Bancroft I."/>
            <person name="Baten A."/>
            <person name="Bloomfield J."/>
            <person name="Borpatragohain P."/>
            <person name="He Z."/>
            <person name="Irish N."/>
            <person name="Irwin J."/>
            <person name="Liu K."/>
            <person name="Mauleon R.P."/>
            <person name="Moore J."/>
            <person name="Morris R."/>
            <person name="Ostergaard L."/>
            <person name="Wang B."/>
            <person name="Wells R."/>
        </authorList>
    </citation>
    <scope>NUCLEOTIDE SEQUENCE [LARGE SCALE GENOMIC DNA]</scope>
    <source>
        <strain evidence="3">R-o-18</strain>
        <tissue evidence="3">Leaf</tissue>
    </source>
</reference>
<feature type="region of interest" description="Disordered" evidence="1">
    <location>
        <begin position="81"/>
        <end position="168"/>
    </location>
</feature>
<dbReference type="Gene3D" id="2.60.120.340">
    <property type="entry name" value="Nucleoplasmin core domain"/>
    <property type="match status" value="1"/>
</dbReference>
<accession>A0ABQ7LG92</accession>
<evidence type="ECO:0000313" key="4">
    <source>
        <dbReference type="Proteomes" id="UP000823674"/>
    </source>
</evidence>
<dbReference type="Pfam" id="PF17800">
    <property type="entry name" value="NPL"/>
    <property type="match status" value="1"/>
</dbReference>
<dbReference type="InterPro" id="IPR035979">
    <property type="entry name" value="RBD_domain_sf"/>
</dbReference>